<dbReference type="AlphaFoldDB" id="A0A1H8S3B8"/>
<dbReference type="NCBIfam" id="TIGR02523">
    <property type="entry name" value="type_IV_pilV"/>
    <property type="match status" value="1"/>
</dbReference>
<feature type="transmembrane region" description="Helical" evidence="1">
    <location>
        <begin position="7"/>
        <end position="28"/>
    </location>
</feature>
<sequence length="157" mass="17150">MRQQGYSLLEVLIALLVLSIGLLGLAGLQTASLQSNQSAAQVSQATFLAHDMFDRMRANRDDALDNRYSVAFSNSSDDFSGDSLTDFDRAEWLRQMESVIPGTRETGCGEDGGEQACGASVNVDGNGRAEITIRWVNTRLDEGDDQRLQSFTTVTHL</sequence>
<reference evidence="3 4" key="1">
    <citation type="submission" date="2016-10" db="EMBL/GenBank/DDBJ databases">
        <authorList>
            <person name="de Groot N.N."/>
        </authorList>
    </citation>
    <scope>NUCLEOTIDE SEQUENCE [LARGE SCALE GENOMIC DNA]</scope>
    <source>
        <strain evidence="3 4">CGMCC 1.6291</strain>
    </source>
</reference>
<keyword evidence="1" id="KW-0812">Transmembrane</keyword>
<name>A0A1H8S3B8_9GAMM</name>
<protein>
    <submittedName>
        <fullName evidence="3">Type IV pilus assembly protein PilV</fullName>
    </submittedName>
</protein>
<dbReference type="Pfam" id="PF22150">
    <property type="entry name" value="Tt1218-like"/>
    <property type="match status" value="1"/>
</dbReference>
<dbReference type="STRING" id="406100.SAMN04488052_102430"/>
<dbReference type="InterPro" id="IPR013362">
    <property type="entry name" value="Pilus_4_PilV"/>
</dbReference>
<organism evidence="3 4">
    <name type="scientific">Aquisalimonas asiatica</name>
    <dbReference type="NCBI Taxonomy" id="406100"/>
    <lineage>
        <taxon>Bacteria</taxon>
        <taxon>Pseudomonadati</taxon>
        <taxon>Pseudomonadota</taxon>
        <taxon>Gammaproteobacteria</taxon>
        <taxon>Chromatiales</taxon>
        <taxon>Ectothiorhodospiraceae</taxon>
        <taxon>Aquisalimonas</taxon>
    </lineage>
</organism>
<dbReference type="InterPro" id="IPR054402">
    <property type="entry name" value="Tt1218-like_dom"/>
</dbReference>
<dbReference type="EMBL" id="FOEG01000002">
    <property type="protein sequence ID" value="SEO72914.1"/>
    <property type="molecule type" value="Genomic_DNA"/>
</dbReference>
<dbReference type="NCBIfam" id="TIGR02532">
    <property type="entry name" value="IV_pilin_GFxxxE"/>
    <property type="match status" value="1"/>
</dbReference>
<dbReference type="Pfam" id="PF07963">
    <property type="entry name" value="N_methyl"/>
    <property type="match status" value="1"/>
</dbReference>
<dbReference type="PROSITE" id="PS00409">
    <property type="entry name" value="PROKAR_NTER_METHYL"/>
    <property type="match status" value="1"/>
</dbReference>
<keyword evidence="1" id="KW-0472">Membrane</keyword>
<dbReference type="InterPro" id="IPR012902">
    <property type="entry name" value="N_methyl_site"/>
</dbReference>
<keyword evidence="4" id="KW-1185">Reference proteome</keyword>
<gene>
    <name evidence="3" type="ORF">SAMN04488052_102430</name>
</gene>
<dbReference type="Proteomes" id="UP000199657">
    <property type="component" value="Unassembled WGS sequence"/>
</dbReference>
<proteinExistence type="predicted"/>
<keyword evidence="1" id="KW-1133">Transmembrane helix</keyword>
<evidence type="ECO:0000259" key="2">
    <source>
        <dbReference type="Pfam" id="PF22150"/>
    </source>
</evidence>
<evidence type="ECO:0000256" key="1">
    <source>
        <dbReference type="SAM" id="Phobius"/>
    </source>
</evidence>
<accession>A0A1H8S3B8</accession>
<feature type="domain" description="Type IV pilin Tt1218-like" evidence="2">
    <location>
        <begin position="28"/>
        <end position="70"/>
    </location>
</feature>
<evidence type="ECO:0000313" key="3">
    <source>
        <dbReference type="EMBL" id="SEO72914.1"/>
    </source>
</evidence>
<evidence type="ECO:0000313" key="4">
    <source>
        <dbReference type="Proteomes" id="UP000199657"/>
    </source>
</evidence>
<dbReference type="RefSeq" id="WP_245753966.1">
    <property type="nucleotide sequence ID" value="NZ_FOEG01000002.1"/>
</dbReference>